<dbReference type="InterPro" id="IPR002397">
    <property type="entry name" value="Cyt_P450_B"/>
</dbReference>
<comment type="caution">
    <text evidence="3">The sequence shown here is derived from an EMBL/GenBank/DDBJ whole genome shotgun (WGS) entry which is preliminary data.</text>
</comment>
<dbReference type="EMBL" id="BSRI01000001">
    <property type="protein sequence ID" value="GLV55736.1"/>
    <property type="molecule type" value="Genomic_DNA"/>
</dbReference>
<keyword evidence="2" id="KW-0408">Iron</keyword>
<accession>A0ABQ6FTE7</accession>
<sequence>MAQTKGQTTMVQKSKVNFKQILDHSHIANPYPLYEQFRETPVAVQEDGSYIVSTYNEIVSLLHDPRVSADMRNSDAQKRAMEQMQQRRAQMIAQGQPVPEQEEVEPPFIFQDPPNHDRLRRIVMSQFTPARIEGMTSHIEQIVKEHLDRHTQGGQIDIVDDLAYPLPVTVICQLLGVPREDEARFHAWAELLATVLDPGQIQTEEQQKQIMGAGQQIREYMTQLLERLKTNPGDNMLSGMMRTDDIEGPMTPRELISTAVLLLIAGHETTVNLITNGTLAMVRSPELLKQLREDPDLVITYVEELLRYDPPVHFRTRTALTNIDIAGVTIPKGATIILVLASGSHDGERFKDPEEFIADRQGNEHLGFGSGIHYCVGAPLARIEAHIALRELSRRLIEPTLAVDPPPYRDNAALRGPRHLLVNFKGLVD</sequence>
<dbReference type="PRINTS" id="PR00385">
    <property type="entry name" value="P450"/>
</dbReference>
<dbReference type="PROSITE" id="PS00086">
    <property type="entry name" value="CYTOCHROME_P450"/>
    <property type="match status" value="1"/>
</dbReference>
<dbReference type="CDD" id="cd20625">
    <property type="entry name" value="CYP164-like"/>
    <property type="match status" value="1"/>
</dbReference>
<comment type="similarity">
    <text evidence="1 2">Belongs to the cytochrome P450 family.</text>
</comment>
<keyword evidence="2" id="KW-0349">Heme</keyword>
<evidence type="ECO:0000313" key="3">
    <source>
        <dbReference type="EMBL" id="GLV55736.1"/>
    </source>
</evidence>
<evidence type="ECO:0000256" key="2">
    <source>
        <dbReference type="RuleBase" id="RU000461"/>
    </source>
</evidence>
<protein>
    <submittedName>
        <fullName evidence="3">Cytochrome P450</fullName>
    </submittedName>
</protein>
<keyword evidence="2" id="KW-0479">Metal-binding</keyword>
<keyword evidence="2" id="KW-0503">Monooxygenase</keyword>
<gene>
    <name evidence="3" type="ORF">KDH_25800</name>
</gene>
<reference evidence="3 4" key="1">
    <citation type="submission" date="2023-02" db="EMBL/GenBank/DDBJ databases">
        <title>Dictyobacter halimunensis sp. nov., a new member of the class Ktedonobacteria from forest soil in a geothermal area.</title>
        <authorList>
            <person name="Rachmania M.K."/>
            <person name="Ningsih F."/>
            <person name="Sakai Y."/>
            <person name="Yabe S."/>
            <person name="Yokota A."/>
            <person name="Sjamsuridzal W."/>
        </authorList>
    </citation>
    <scope>NUCLEOTIDE SEQUENCE [LARGE SCALE GENOMIC DNA]</scope>
    <source>
        <strain evidence="3 4">S3.2.2.5</strain>
    </source>
</reference>
<dbReference type="Pfam" id="PF00067">
    <property type="entry name" value="p450"/>
    <property type="match status" value="1"/>
</dbReference>
<keyword evidence="4" id="KW-1185">Reference proteome</keyword>
<dbReference type="SUPFAM" id="SSF48264">
    <property type="entry name" value="Cytochrome P450"/>
    <property type="match status" value="1"/>
</dbReference>
<dbReference type="Proteomes" id="UP001344906">
    <property type="component" value="Unassembled WGS sequence"/>
</dbReference>
<dbReference type="InterPro" id="IPR036396">
    <property type="entry name" value="Cyt_P450_sf"/>
</dbReference>
<dbReference type="PANTHER" id="PTHR46696">
    <property type="entry name" value="P450, PUTATIVE (EUROFUNG)-RELATED"/>
    <property type="match status" value="1"/>
</dbReference>
<evidence type="ECO:0000313" key="4">
    <source>
        <dbReference type="Proteomes" id="UP001344906"/>
    </source>
</evidence>
<dbReference type="InterPro" id="IPR001128">
    <property type="entry name" value="Cyt_P450"/>
</dbReference>
<dbReference type="Gene3D" id="1.10.630.10">
    <property type="entry name" value="Cytochrome P450"/>
    <property type="match status" value="1"/>
</dbReference>
<dbReference type="PANTHER" id="PTHR46696:SF1">
    <property type="entry name" value="CYTOCHROME P450 YJIB-RELATED"/>
    <property type="match status" value="1"/>
</dbReference>
<name>A0ABQ6FTE7_9CHLR</name>
<evidence type="ECO:0000256" key="1">
    <source>
        <dbReference type="ARBA" id="ARBA00010617"/>
    </source>
</evidence>
<proteinExistence type="inferred from homology"/>
<organism evidence="3 4">
    <name type="scientific">Dictyobacter halimunensis</name>
    <dbReference type="NCBI Taxonomy" id="3026934"/>
    <lineage>
        <taxon>Bacteria</taxon>
        <taxon>Bacillati</taxon>
        <taxon>Chloroflexota</taxon>
        <taxon>Ktedonobacteria</taxon>
        <taxon>Ktedonobacterales</taxon>
        <taxon>Dictyobacteraceae</taxon>
        <taxon>Dictyobacter</taxon>
    </lineage>
</organism>
<dbReference type="InterPro" id="IPR017972">
    <property type="entry name" value="Cyt_P450_CS"/>
</dbReference>
<dbReference type="PRINTS" id="PR00359">
    <property type="entry name" value="BP450"/>
</dbReference>
<keyword evidence="2" id="KW-0560">Oxidoreductase</keyword>